<evidence type="ECO:0000256" key="5">
    <source>
        <dbReference type="ARBA" id="ARBA00022917"/>
    </source>
</evidence>
<dbReference type="GO" id="GO:0017101">
    <property type="term" value="C:aminoacyl-tRNA synthetase multienzyme complex"/>
    <property type="evidence" value="ECO:0007669"/>
    <property type="project" value="TreeGrafter"/>
</dbReference>
<sequence>MSIPTNREELKAKLAELGISLIAEENHEAVDTCEKQIEVVKQKDAVAKNLLFQDKKKSVWMCVVKHDRQIDTKKLKTKIGAKQSLRFSGDSMGLLKCAKGCLTPLAIQNDADKKIHVLLDVYFKDESPIGVHPCGEAGNTATWTLKAADLKKYITSFGTTVTEIDFENLDVPKNDKDKGGNKKKKGGKGKKPQKGKTTEKKKVNKEGIDVKKADNPFLWYSQCIYRSGMLEKYDVSGCYVLRPWAFNIWEGITQFFDARIKLLGVKNCYFPLFVPERNLTKEKDHVEGFAPEVAWVTKSGKSDLKEPIAIRPTSETVMYPYYSQWIRSHRDLPLKLNQWCNVVRWEFSYPTPFIRTREFLWQEGHTAFATRLEAEEEVLTILGLYKSVYEDLLAIPVIKGKKTEKEKFAGGLYTTTVEAFIPTSGRGIQGATSHCLGQNFAKMFNISFENTEKKKSFAWQNSWGLTTRTIGVMVLVHGDDKGLVLPPKVAPIQLVIVPILYTKTKEQVLKKGEELRKAFVDAGIRCEFDDTDNHNPGWKFNTYELKGVPLRLEVGPKDLDKGTATLVRRDDGKKVVAKFEDLPKVAKALFVQIHDDMLNRAREVRDKRLRKVTTWKDFVQALKDKCMIMAPWCGEMAAEELIKKKSGEMGPETFDLGEDGTDEVCTMSGAAKSLCIPFKQDPMPSGTKCISCDLGYPDREAKMWCLFGKSY</sequence>
<dbReference type="EMBL" id="HBIV01034428">
    <property type="protein sequence ID" value="CAE0672902.1"/>
    <property type="molecule type" value="Transcribed_RNA"/>
</dbReference>
<dbReference type="GO" id="GO:0002161">
    <property type="term" value="F:aminoacyl-tRNA deacylase activity"/>
    <property type="evidence" value="ECO:0007669"/>
    <property type="project" value="InterPro"/>
</dbReference>
<dbReference type="Pfam" id="PF03129">
    <property type="entry name" value="HGTP_anticodon"/>
    <property type="match status" value="1"/>
</dbReference>
<dbReference type="AlphaFoldDB" id="A0A7S3Z6B3"/>
<gene>
    <name evidence="11" type="ORF">LGLO00237_LOCUS24554</name>
</gene>
<dbReference type="GO" id="GO:0005737">
    <property type="term" value="C:cytoplasm"/>
    <property type="evidence" value="ECO:0007669"/>
    <property type="project" value="InterPro"/>
</dbReference>
<dbReference type="InterPro" id="IPR036621">
    <property type="entry name" value="Anticodon-bd_dom_sf"/>
</dbReference>
<dbReference type="HAMAP" id="MF_01571">
    <property type="entry name" value="Pro_tRNA_synth_type3"/>
    <property type="match status" value="1"/>
</dbReference>
<keyword evidence="5" id="KW-0648">Protein biosynthesis</keyword>
<feature type="domain" description="Aminoacyl-transfer RNA synthetases class-II family profile" evidence="10">
    <location>
        <begin position="247"/>
        <end position="486"/>
    </location>
</feature>
<dbReference type="Gene3D" id="3.90.960.10">
    <property type="entry name" value="YbaK/aminoacyl-tRNA synthetase-associated domain"/>
    <property type="match status" value="1"/>
</dbReference>
<dbReference type="SUPFAM" id="SSF55681">
    <property type="entry name" value="Class II aaRS and biotin synthetases"/>
    <property type="match status" value="1"/>
</dbReference>
<dbReference type="SUPFAM" id="SSF52954">
    <property type="entry name" value="Class II aaRS ABD-related"/>
    <property type="match status" value="1"/>
</dbReference>
<dbReference type="Pfam" id="PF04073">
    <property type="entry name" value="tRNA_edit"/>
    <property type="match status" value="1"/>
</dbReference>
<dbReference type="InterPro" id="IPR016061">
    <property type="entry name" value="Pro-tRNA_ligase_II_C"/>
</dbReference>
<evidence type="ECO:0000259" key="10">
    <source>
        <dbReference type="PROSITE" id="PS50862"/>
    </source>
</evidence>
<dbReference type="EC" id="6.1.1.15" evidence="1"/>
<dbReference type="Pfam" id="PF00587">
    <property type="entry name" value="tRNA-synt_2b"/>
    <property type="match status" value="1"/>
</dbReference>
<dbReference type="PRINTS" id="PR01046">
    <property type="entry name" value="TRNASYNTHPRO"/>
</dbReference>
<dbReference type="SMART" id="SM00946">
    <property type="entry name" value="ProRS-C_1"/>
    <property type="match status" value="1"/>
</dbReference>
<dbReference type="InterPro" id="IPR007214">
    <property type="entry name" value="YbaK/aa-tRNA-synth-assoc-dom"/>
</dbReference>
<reference evidence="11" key="1">
    <citation type="submission" date="2021-01" db="EMBL/GenBank/DDBJ databases">
        <authorList>
            <person name="Corre E."/>
            <person name="Pelletier E."/>
            <person name="Niang G."/>
            <person name="Scheremetjew M."/>
            <person name="Finn R."/>
            <person name="Kale V."/>
            <person name="Holt S."/>
            <person name="Cochrane G."/>
            <person name="Meng A."/>
            <person name="Brown T."/>
            <person name="Cohen L."/>
        </authorList>
    </citation>
    <scope>NUCLEOTIDE SEQUENCE</scope>
    <source>
        <strain evidence="11">CCCM811</strain>
    </source>
</reference>
<dbReference type="InterPro" id="IPR006195">
    <property type="entry name" value="aa-tRNA-synth_II"/>
</dbReference>
<keyword evidence="4" id="KW-0067">ATP-binding</keyword>
<dbReference type="InterPro" id="IPR017449">
    <property type="entry name" value="Pro-tRNA_synth_II"/>
</dbReference>
<dbReference type="CDD" id="cd00778">
    <property type="entry name" value="ProRS_core_arch_euk"/>
    <property type="match status" value="1"/>
</dbReference>
<evidence type="ECO:0000256" key="2">
    <source>
        <dbReference type="ARBA" id="ARBA00022598"/>
    </source>
</evidence>
<dbReference type="InterPro" id="IPR036754">
    <property type="entry name" value="YbaK/aa-tRNA-synt-asso_dom_sf"/>
</dbReference>
<protein>
    <recommendedName>
        <fullName evidence="1">proline--tRNA ligase</fullName>
        <ecNumber evidence="1">6.1.1.15</ecNumber>
    </recommendedName>
    <alternativeName>
        <fullName evidence="7">Prolyl-tRNA synthetase</fullName>
    </alternativeName>
</protein>
<proteinExistence type="inferred from homology"/>
<dbReference type="InterPro" id="IPR002316">
    <property type="entry name" value="Pro-tRNA-ligase_IIa"/>
</dbReference>
<dbReference type="Gene3D" id="3.30.110.30">
    <property type="entry name" value="C-terminal domain of ProRS"/>
    <property type="match status" value="1"/>
</dbReference>
<keyword evidence="3" id="KW-0547">Nucleotide-binding</keyword>
<dbReference type="FunFam" id="3.30.110.30:FF:000001">
    <property type="entry name" value="Bifunctional glutamate/proline--tRNA ligase"/>
    <property type="match status" value="1"/>
</dbReference>
<dbReference type="PANTHER" id="PTHR43382:SF2">
    <property type="entry name" value="BIFUNCTIONAL GLUTAMATE_PROLINE--TRNA LIGASE"/>
    <property type="match status" value="1"/>
</dbReference>
<evidence type="ECO:0000256" key="1">
    <source>
        <dbReference type="ARBA" id="ARBA00012831"/>
    </source>
</evidence>
<dbReference type="Gene3D" id="3.30.930.10">
    <property type="entry name" value="Bira Bifunctional Protein, Domain 2"/>
    <property type="match status" value="1"/>
</dbReference>
<accession>A0A7S3Z6B3</accession>
<dbReference type="CDD" id="cd00862">
    <property type="entry name" value="ProRS_anticodon_zinc"/>
    <property type="match status" value="1"/>
</dbReference>
<dbReference type="GO" id="GO:0004827">
    <property type="term" value="F:proline-tRNA ligase activity"/>
    <property type="evidence" value="ECO:0007669"/>
    <property type="project" value="UniProtKB-EC"/>
</dbReference>
<evidence type="ECO:0000256" key="7">
    <source>
        <dbReference type="ARBA" id="ARBA00029731"/>
    </source>
</evidence>
<evidence type="ECO:0000256" key="6">
    <source>
        <dbReference type="ARBA" id="ARBA00023146"/>
    </source>
</evidence>
<comment type="catalytic activity">
    <reaction evidence="8">
        <text>tRNA(Pro) + L-proline + ATP = L-prolyl-tRNA(Pro) + AMP + diphosphate</text>
        <dbReference type="Rhea" id="RHEA:14305"/>
        <dbReference type="Rhea" id="RHEA-COMP:9700"/>
        <dbReference type="Rhea" id="RHEA-COMP:9702"/>
        <dbReference type="ChEBI" id="CHEBI:30616"/>
        <dbReference type="ChEBI" id="CHEBI:33019"/>
        <dbReference type="ChEBI" id="CHEBI:60039"/>
        <dbReference type="ChEBI" id="CHEBI:78442"/>
        <dbReference type="ChEBI" id="CHEBI:78532"/>
        <dbReference type="ChEBI" id="CHEBI:456215"/>
        <dbReference type="EC" id="6.1.1.15"/>
    </reaction>
</comment>
<dbReference type="InterPro" id="IPR002314">
    <property type="entry name" value="aa-tRNA-synt_IIb"/>
</dbReference>
<dbReference type="SUPFAM" id="SSF55826">
    <property type="entry name" value="YbaK/ProRS associated domain"/>
    <property type="match status" value="1"/>
</dbReference>
<dbReference type="Gene3D" id="3.40.50.800">
    <property type="entry name" value="Anticodon-binding domain"/>
    <property type="match status" value="1"/>
</dbReference>
<dbReference type="PROSITE" id="PS50862">
    <property type="entry name" value="AA_TRNA_LIGASE_II"/>
    <property type="match status" value="1"/>
</dbReference>
<evidence type="ECO:0000256" key="9">
    <source>
        <dbReference type="SAM" id="MobiDB-lite"/>
    </source>
</evidence>
<dbReference type="SUPFAM" id="SSF64586">
    <property type="entry name" value="C-terminal domain of ProRS"/>
    <property type="match status" value="1"/>
</dbReference>
<keyword evidence="2" id="KW-0436">Ligase</keyword>
<dbReference type="InterPro" id="IPR004499">
    <property type="entry name" value="Pro-tRNA-ligase_IIa_arc-type"/>
</dbReference>
<dbReference type="FunFam" id="3.30.930.10:FF:000007">
    <property type="entry name" value="Bifunctional glutamate/proline--tRNA ligase"/>
    <property type="match status" value="1"/>
</dbReference>
<evidence type="ECO:0000256" key="8">
    <source>
        <dbReference type="ARBA" id="ARBA00047671"/>
    </source>
</evidence>
<dbReference type="InterPro" id="IPR045864">
    <property type="entry name" value="aa-tRNA-synth_II/BPL/LPL"/>
</dbReference>
<dbReference type="InterPro" id="IPR004154">
    <property type="entry name" value="Anticodon-bd"/>
</dbReference>
<dbReference type="GO" id="GO:0006433">
    <property type="term" value="P:prolyl-tRNA aminoacylation"/>
    <property type="evidence" value="ECO:0007669"/>
    <property type="project" value="InterPro"/>
</dbReference>
<evidence type="ECO:0000256" key="4">
    <source>
        <dbReference type="ARBA" id="ARBA00022840"/>
    </source>
</evidence>
<dbReference type="NCBIfam" id="TIGR00408">
    <property type="entry name" value="proS_fam_I"/>
    <property type="match status" value="1"/>
</dbReference>
<feature type="region of interest" description="Disordered" evidence="9">
    <location>
        <begin position="172"/>
        <end position="203"/>
    </location>
</feature>
<evidence type="ECO:0000256" key="3">
    <source>
        <dbReference type="ARBA" id="ARBA00022741"/>
    </source>
</evidence>
<dbReference type="Pfam" id="PF09180">
    <property type="entry name" value="ProRS-C_1"/>
    <property type="match status" value="1"/>
</dbReference>
<dbReference type="InterPro" id="IPR033721">
    <property type="entry name" value="ProRS_core_arch_euk"/>
</dbReference>
<feature type="compositionally biased region" description="Basic residues" evidence="9">
    <location>
        <begin position="181"/>
        <end position="194"/>
    </location>
</feature>
<organism evidence="11">
    <name type="scientific">Lotharella globosa</name>
    <dbReference type="NCBI Taxonomy" id="91324"/>
    <lineage>
        <taxon>Eukaryota</taxon>
        <taxon>Sar</taxon>
        <taxon>Rhizaria</taxon>
        <taxon>Cercozoa</taxon>
        <taxon>Chlorarachniophyceae</taxon>
        <taxon>Lotharella</taxon>
    </lineage>
</organism>
<dbReference type="GO" id="GO:0005524">
    <property type="term" value="F:ATP binding"/>
    <property type="evidence" value="ECO:0007669"/>
    <property type="project" value="UniProtKB-KW"/>
</dbReference>
<evidence type="ECO:0000313" key="11">
    <source>
        <dbReference type="EMBL" id="CAE0672902.1"/>
    </source>
</evidence>
<dbReference type="PANTHER" id="PTHR43382">
    <property type="entry name" value="PROLYL-TRNA SYNTHETASE"/>
    <property type="match status" value="1"/>
</dbReference>
<name>A0A7S3Z6B3_9EUKA</name>
<dbReference type="FunFam" id="3.40.50.800:FF:000005">
    <property type="entry name" value="bifunctional glutamate/proline--tRNA ligase"/>
    <property type="match status" value="1"/>
</dbReference>
<keyword evidence="6" id="KW-0030">Aminoacyl-tRNA synthetase</keyword>